<geneLocation type="mitochondrion" evidence="11"/>
<evidence type="ECO:0000313" key="11">
    <source>
        <dbReference type="EMBL" id="AQQ79850.1"/>
    </source>
</evidence>
<keyword evidence="5" id="KW-1278">Translocase</keyword>
<feature type="transmembrane region" description="Helical" evidence="9">
    <location>
        <begin position="212"/>
        <end position="234"/>
    </location>
</feature>
<dbReference type="AlphaFoldDB" id="A0A343B6L1"/>
<dbReference type="InterPro" id="IPR013833">
    <property type="entry name" value="Cyt_c_oxidase_su3_a-hlx"/>
</dbReference>
<feature type="transmembrane region" description="Helical" evidence="9">
    <location>
        <begin position="254"/>
        <end position="273"/>
    </location>
</feature>
<evidence type="ECO:0000256" key="5">
    <source>
        <dbReference type="ARBA" id="ARBA00022967"/>
    </source>
</evidence>
<evidence type="ECO:0000256" key="1">
    <source>
        <dbReference type="ARBA" id="ARBA00004141"/>
    </source>
</evidence>
<dbReference type="Gene3D" id="1.10.287.70">
    <property type="match status" value="1"/>
</dbReference>
<dbReference type="GO" id="GO:0019646">
    <property type="term" value="P:aerobic electron transport chain"/>
    <property type="evidence" value="ECO:0007669"/>
    <property type="project" value="InterPro"/>
</dbReference>
<dbReference type="InterPro" id="IPR000298">
    <property type="entry name" value="Cyt_c_oxidase-like_su3"/>
</dbReference>
<dbReference type="InterPro" id="IPR035973">
    <property type="entry name" value="Cyt_c_oxidase_su3-like_sf"/>
</dbReference>
<dbReference type="Gene3D" id="1.20.120.80">
    <property type="entry name" value="Cytochrome c oxidase, subunit III, four-helix bundle"/>
    <property type="match status" value="1"/>
</dbReference>
<evidence type="ECO:0000256" key="4">
    <source>
        <dbReference type="ARBA" id="ARBA00022692"/>
    </source>
</evidence>
<protein>
    <recommendedName>
        <fullName evidence="3 8">Cytochrome c oxidase subunit 3</fullName>
    </recommendedName>
</protein>
<dbReference type="GO" id="GO:0016020">
    <property type="term" value="C:membrane"/>
    <property type="evidence" value="ECO:0007669"/>
    <property type="project" value="UniProtKB-SubCell"/>
</dbReference>
<comment type="subcellular location">
    <subcellularLocation>
        <location evidence="1">Membrane</location>
        <topology evidence="1">Multi-pass membrane protein</topology>
    </subcellularLocation>
</comment>
<comment type="similarity">
    <text evidence="2 8">Belongs to the cytochrome c oxidase subunit 3 family.</text>
</comment>
<evidence type="ECO:0000256" key="7">
    <source>
        <dbReference type="ARBA" id="ARBA00023136"/>
    </source>
</evidence>
<accession>A0A343B6L1</accession>
<dbReference type="SUPFAM" id="SSF81452">
    <property type="entry name" value="Cytochrome c oxidase subunit III-like"/>
    <property type="match status" value="1"/>
</dbReference>
<dbReference type="InterPro" id="IPR024791">
    <property type="entry name" value="Cyt_c/ubiquinol_Oxase_su3"/>
</dbReference>
<comment type="function">
    <text evidence="8">Component of the cytochrome c oxidase, the last enzyme in the mitochondrial electron transport chain which drives oxidative phosphorylation. The respiratory chain contains 3 multisubunit complexes succinate dehydrogenase (complex II, CII), ubiquinol-cytochrome c oxidoreductase (cytochrome b-c1 complex, complex III, CIII) and cytochrome c oxidase (complex IV, CIV), that cooperate to transfer electrons derived from NADH and succinate to molecular oxygen, creating an electrochemical gradient over the inner membrane that drives transmembrane transport and the ATP synthase. Cytochrome c oxidase is the component of the respiratory chain that catalyzes the reduction of oxygen to water. Electrons originating from reduced cytochrome c in the intermembrane space (IMS) are transferred via the dinuclear copper A center (CU(A)) of subunit 2 and heme A of subunit 1 to the active site in subunit 1, a binuclear center (BNC) formed by heme A3 and copper B (CU(B)). The BNC reduces molecular oxygen to 2 water molecules using 4 electrons from cytochrome c in the IMS and 4 protons from the mitochondrial matrix.</text>
</comment>
<dbReference type="PANTHER" id="PTHR11403:SF7">
    <property type="entry name" value="CYTOCHROME C OXIDASE SUBUNIT 3"/>
    <property type="match status" value="1"/>
</dbReference>
<feature type="domain" description="Heme-copper oxidase subunit III family profile" evidence="10">
    <location>
        <begin position="18"/>
        <end position="275"/>
    </location>
</feature>
<evidence type="ECO:0000256" key="3">
    <source>
        <dbReference type="ARBA" id="ARBA00015944"/>
    </source>
</evidence>
<feature type="transmembrane region" description="Helical" evidence="9">
    <location>
        <begin position="56"/>
        <end position="77"/>
    </location>
</feature>
<dbReference type="InterPro" id="IPR033945">
    <property type="entry name" value="Cyt_c_oxase_su3_dom"/>
</dbReference>
<organism evidence="11">
    <name type="scientific">Pinctada imbricata</name>
    <name type="common">Atlantic pearl-oyster</name>
    <name type="synonym">Pinctada martensii</name>
    <dbReference type="NCBI Taxonomy" id="66713"/>
    <lineage>
        <taxon>Eukaryota</taxon>
        <taxon>Metazoa</taxon>
        <taxon>Spiralia</taxon>
        <taxon>Lophotrochozoa</taxon>
        <taxon>Mollusca</taxon>
        <taxon>Bivalvia</taxon>
        <taxon>Autobranchia</taxon>
        <taxon>Pteriomorphia</taxon>
        <taxon>Pterioida</taxon>
        <taxon>Pterioidea</taxon>
        <taxon>Pteriidae</taxon>
        <taxon>Pinctada</taxon>
    </lineage>
</organism>
<proteinExistence type="inferred from homology"/>
<keyword evidence="4 8" id="KW-0812">Transmembrane</keyword>
<feature type="transmembrane region" description="Helical" evidence="9">
    <location>
        <begin position="173"/>
        <end position="192"/>
    </location>
</feature>
<keyword evidence="6 9" id="KW-1133">Transmembrane helix</keyword>
<dbReference type="GO" id="GO:0004129">
    <property type="term" value="F:cytochrome-c oxidase activity"/>
    <property type="evidence" value="ECO:0007669"/>
    <property type="project" value="InterPro"/>
</dbReference>
<dbReference type="CDD" id="cd01665">
    <property type="entry name" value="Cyt_c_Oxidase_III"/>
    <property type="match status" value="1"/>
</dbReference>
<feature type="transmembrane region" description="Helical" evidence="9">
    <location>
        <begin position="97"/>
        <end position="120"/>
    </location>
</feature>
<dbReference type="Pfam" id="PF00510">
    <property type="entry name" value="COX3"/>
    <property type="match status" value="1"/>
</dbReference>
<feature type="transmembrane region" description="Helical" evidence="9">
    <location>
        <begin position="140"/>
        <end position="161"/>
    </location>
</feature>
<keyword evidence="7 9" id="KW-0472">Membrane</keyword>
<evidence type="ECO:0000259" key="10">
    <source>
        <dbReference type="PROSITE" id="PS50253"/>
    </source>
</evidence>
<evidence type="ECO:0000256" key="8">
    <source>
        <dbReference type="RuleBase" id="RU003375"/>
    </source>
</evidence>
<sequence length="275" mass="31219">MRGKESGGVKRPVTRVIPRTPFHLPDPSPWPFWAALSLEGVLLGMAKYFHGMDASVFFVSGVFLVYVVHMWFSDIIFESLFQGMHTWKVQRGLRHGFILFLVSEGFFFFSFFWGFFHGAMVPSESGGKRWPPIGIHTMNWAGIPLLNTVILVSSAFSVTWSHKALRKGKLGESSLALVITLAHGVVFLYFQYVEFSTSGFTIADGVYGSGFFMLVGLHGLHVVAGVIALFISLLRLVGMHFSTERHLGYRFSIWYWHFVDVIWVALFFLVYVWKS</sequence>
<dbReference type="PROSITE" id="PS50253">
    <property type="entry name" value="COX3"/>
    <property type="match status" value="1"/>
</dbReference>
<evidence type="ECO:0000256" key="6">
    <source>
        <dbReference type="ARBA" id="ARBA00022989"/>
    </source>
</evidence>
<gene>
    <name evidence="11" type="primary">COXIII</name>
</gene>
<evidence type="ECO:0000256" key="2">
    <source>
        <dbReference type="ARBA" id="ARBA00010581"/>
    </source>
</evidence>
<evidence type="ECO:0000256" key="9">
    <source>
        <dbReference type="SAM" id="Phobius"/>
    </source>
</evidence>
<name>A0A343B6L1_PINIB</name>
<keyword evidence="8 11" id="KW-0496">Mitochondrion</keyword>
<reference evidence="11" key="1">
    <citation type="submission" date="2016-08" db="EMBL/GenBank/DDBJ databases">
        <authorList>
            <person name="Seilhamer J.J."/>
        </authorList>
    </citation>
    <scope>NUCLEOTIDE SEQUENCE</scope>
</reference>
<dbReference type="EMBL" id="KX669229">
    <property type="protein sequence ID" value="AQQ79850.1"/>
    <property type="molecule type" value="Genomic_DNA"/>
</dbReference>
<dbReference type="PANTHER" id="PTHR11403">
    <property type="entry name" value="CYTOCHROME C OXIDASE SUBUNIT III"/>
    <property type="match status" value="1"/>
</dbReference>